<sequence>MDEELYNLIGALRINRKGTTDGGVNSTLEYIIPESRRPDGSIRKAVPIRKGFLPEECIPRYRPPFKRDVAAKPPTNPKLIKESHAIKNENFGNRRNPKSVPPKGPKKPPAASVKLSNRNPFLTAKLPKESSKTHKSTACKAIKTEK</sequence>
<evidence type="ECO:0000313" key="4">
    <source>
        <dbReference type="Proteomes" id="UP001214638"/>
    </source>
</evidence>
<dbReference type="SMART" id="SM01273">
    <property type="entry name" value="Mago-bind"/>
    <property type="match status" value="1"/>
</dbReference>
<dbReference type="InterPro" id="IPR015362">
    <property type="entry name" value="WIBG_mago-bd"/>
</dbReference>
<organism evidence="3 4">
    <name type="scientific">Babesia duncani</name>
    <dbReference type="NCBI Taxonomy" id="323732"/>
    <lineage>
        <taxon>Eukaryota</taxon>
        <taxon>Sar</taxon>
        <taxon>Alveolata</taxon>
        <taxon>Apicomplexa</taxon>
        <taxon>Aconoidasida</taxon>
        <taxon>Piroplasmida</taxon>
        <taxon>Babesiidae</taxon>
        <taxon>Babesia</taxon>
    </lineage>
</organism>
<dbReference type="RefSeq" id="XP_067802777.1">
    <property type="nucleotide sequence ID" value="XM_067947555.1"/>
</dbReference>
<dbReference type="InterPro" id="IPR036348">
    <property type="entry name" value="WIBG_N_sf"/>
</dbReference>
<evidence type="ECO:0000259" key="2">
    <source>
        <dbReference type="SMART" id="SM01273"/>
    </source>
</evidence>
<protein>
    <submittedName>
        <fullName evidence="3">Bifunctional WIBG</fullName>
    </submittedName>
</protein>
<dbReference type="KEGG" id="bdw:94336830"/>
<reference evidence="3" key="1">
    <citation type="journal article" date="2023" name="Nat. Microbiol.">
        <title>Babesia duncani multi-omics identifies virulence factors and drug targets.</title>
        <authorList>
            <person name="Singh P."/>
            <person name="Lonardi S."/>
            <person name="Liang Q."/>
            <person name="Vydyam P."/>
            <person name="Khabirova E."/>
            <person name="Fang T."/>
            <person name="Gihaz S."/>
            <person name="Thekkiniath J."/>
            <person name="Munshi M."/>
            <person name="Abel S."/>
            <person name="Ciampossin L."/>
            <person name="Batugedara G."/>
            <person name="Gupta M."/>
            <person name="Lu X.M."/>
            <person name="Lenz T."/>
            <person name="Chakravarty S."/>
            <person name="Cornillot E."/>
            <person name="Hu Y."/>
            <person name="Ma W."/>
            <person name="Gonzalez L.M."/>
            <person name="Sanchez S."/>
            <person name="Estrada K."/>
            <person name="Sanchez-Flores A."/>
            <person name="Montero E."/>
            <person name="Harb O.S."/>
            <person name="Le Roch K.G."/>
            <person name="Mamoun C.B."/>
        </authorList>
    </citation>
    <scope>NUCLEOTIDE SEQUENCE</scope>
    <source>
        <strain evidence="3">WA1</strain>
    </source>
</reference>
<dbReference type="AlphaFoldDB" id="A0AAD9PJC4"/>
<gene>
    <name evidence="3" type="ORF">BdWA1_002533</name>
</gene>
<keyword evidence="4" id="KW-1185">Reference proteome</keyword>
<dbReference type="Pfam" id="PF09282">
    <property type="entry name" value="Mago-bind"/>
    <property type="match status" value="1"/>
</dbReference>
<accession>A0AAD9PJC4</accession>
<dbReference type="SUPFAM" id="SSF101931">
    <property type="entry name" value="Pym (Within the bgcn gene intron protein, WIBG), N-terminal domain"/>
    <property type="match status" value="1"/>
</dbReference>
<dbReference type="Proteomes" id="UP001214638">
    <property type="component" value="Unassembled WGS sequence"/>
</dbReference>
<evidence type="ECO:0000313" key="3">
    <source>
        <dbReference type="EMBL" id="KAK2195935.1"/>
    </source>
</evidence>
<feature type="domain" description="WIBG Mago-binding" evidence="2">
    <location>
        <begin position="28"/>
        <end position="54"/>
    </location>
</feature>
<dbReference type="EMBL" id="JALLKP010000003">
    <property type="protein sequence ID" value="KAK2195935.1"/>
    <property type="molecule type" value="Genomic_DNA"/>
</dbReference>
<dbReference type="GeneID" id="94336830"/>
<comment type="caution">
    <text evidence="3">The sequence shown here is derived from an EMBL/GenBank/DDBJ whole genome shotgun (WGS) entry which is preliminary data.</text>
</comment>
<proteinExistence type="predicted"/>
<feature type="region of interest" description="Disordered" evidence="1">
    <location>
        <begin position="64"/>
        <end position="146"/>
    </location>
</feature>
<evidence type="ECO:0000256" key="1">
    <source>
        <dbReference type="SAM" id="MobiDB-lite"/>
    </source>
</evidence>
<name>A0AAD9PJC4_9APIC</name>